<dbReference type="PATRIC" id="fig|365046.3.peg.2482"/>
<feature type="binding site" evidence="7">
    <location>
        <position position="263"/>
    </location>
    <ligand>
        <name>glyoxylate</name>
        <dbReference type="ChEBI" id="CHEBI:36655"/>
    </ligand>
</feature>
<feature type="binding site" evidence="7">
    <location>
        <begin position="314"/>
        <end position="315"/>
    </location>
    <ligand>
        <name>FMN</name>
        <dbReference type="ChEBI" id="CHEBI:58210"/>
    </ligand>
</feature>
<protein>
    <submittedName>
        <fullName evidence="9">Candidate hydroxyacid oxidase (Glycolate oxidase)</fullName>
    </submittedName>
</protein>
<proteinExistence type="inferred from homology"/>
<dbReference type="AlphaFoldDB" id="F5Y1T8"/>
<dbReference type="SUPFAM" id="SSF51395">
    <property type="entry name" value="FMN-linked oxidoreductases"/>
    <property type="match status" value="1"/>
</dbReference>
<dbReference type="STRING" id="365046.Rta_24240"/>
<comment type="cofactor">
    <cofactor evidence="1">
        <name>FMN</name>
        <dbReference type="ChEBI" id="CHEBI:58210"/>
    </cofactor>
</comment>
<organism evidence="9 10">
    <name type="scientific">Ramlibacter tataouinensis (strain ATCC BAA-407 / DSM 14655 / LMG 21543 / TTB310)</name>
    <dbReference type="NCBI Taxonomy" id="365046"/>
    <lineage>
        <taxon>Bacteria</taxon>
        <taxon>Pseudomonadati</taxon>
        <taxon>Pseudomonadota</taxon>
        <taxon>Betaproteobacteria</taxon>
        <taxon>Burkholderiales</taxon>
        <taxon>Comamonadaceae</taxon>
        <taxon>Ramlibacter</taxon>
    </lineage>
</organism>
<dbReference type="PANTHER" id="PTHR10578">
    <property type="entry name" value="S -2-HYDROXY-ACID OXIDASE-RELATED"/>
    <property type="match status" value="1"/>
</dbReference>
<dbReference type="Proteomes" id="UP000008385">
    <property type="component" value="Chromosome"/>
</dbReference>
<evidence type="ECO:0000313" key="9">
    <source>
        <dbReference type="EMBL" id="AEG93522.1"/>
    </source>
</evidence>
<keyword evidence="10" id="KW-1185">Reference proteome</keyword>
<feature type="binding site" evidence="7">
    <location>
        <position position="143"/>
    </location>
    <ligand>
        <name>FMN</name>
        <dbReference type="ChEBI" id="CHEBI:58210"/>
    </ligand>
</feature>
<evidence type="ECO:0000256" key="2">
    <source>
        <dbReference type="ARBA" id="ARBA00022630"/>
    </source>
</evidence>
<dbReference type="InterPro" id="IPR012133">
    <property type="entry name" value="Alpha-hydoxy_acid_DH_FMN"/>
</dbReference>
<dbReference type="FunFam" id="3.20.20.70:FF:000029">
    <property type="entry name" value="L-lactate dehydrogenase"/>
    <property type="match status" value="1"/>
</dbReference>
<keyword evidence="2 7" id="KW-0285">Flavoprotein</keyword>
<dbReference type="InterPro" id="IPR037396">
    <property type="entry name" value="FMN_HAD"/>
</dbReference>
<dbReference type="RefSeq" id="WP_013901754.1">
    <property type="nucleotide sequence ID" value="NC_015677.1"/>
</dbReference>
<feature type="active site" description="Proton acceptor" evidence="6">
    <location>
        <position position="260"/>
    </location>
</feature>
<feature type="binding site" evidence="7">
    <location>
        <position position="236"/>
    </location>
    <ligand>
        <name>FMN</name>
        <dbReference type="ChEBI" id="CHEBI:58210"/>
    </ligand>
</feature>
<reference evidence="9 10" key="2">
    <citation type="journal article" date="2011" name="PLoS ONE">
        <title>The Cyst-Dividing Bacterium Ramlibacter tataouinensis TTB310 Genome Reveals a Well-Stocked Toolbox for Adaptation to a Desert Environment.</title>
        <authorList>
            <person name="De Luca G."/>
            <person name="Barakat M."/>
            <person name="Ortet P."/>
            <person name="Fochesato S."/>
            <person name="Jourlin-Castelli C."/>
            <person name="Ansaldi M."/>
            <person name="Py B."/>
            <person name="Fichant G."/>
            <person name="Coutinho P.M."/>
            <person name="Voulhoux R."/>
            <person name="Bastien O."/>
            <person name="Marechal E."/>
            <person name="Henrissat B."/>
            <person name="Quentin Y."/>
            <person name="Noirot P."/>
            <person name="Filloux A."/>
            <person name="Mejean V."/>
            <person name="Dubow M.S."/>
            <person name="Barras F."/>
            <person name="Barbe V."/>
            <person name="Weissenbach J."/>
            <person name="Mihalcescu I."/>
            <person name="Vermeglio A."/>
            <person name="Achouak W."/>
            <person name="Heulin T."/>
        </authorList>
    </citation>
    <scope>NUCLEOTIDE SEQUENCE [LARGE SCALE GENOMIC DNA]</scope>
    <source>
        <strain evidence="10">ATCC BAA-407 / DSM 14655 / LMG 21543 / TTB310</strain>
    </source>
</reference>
<evidence type="ECO:0000256" key="5">
    <source>
        <dbReference type="ARBA" id="ARBA00024042"/>
    </source>
</evidence>
<dbReference type="PIRSF" id="PIRSF000138">
    <property type="entry name" value="Al-hdrx_acd_dh"/>
    <property type="match status" value="1"/>
</dbReference>
<dbReference type="PANTHER" id="PTHR10578:SF107">
    <property type="entry name" value="2-HYDROXYACID OXIDASE 1"/>
    <property type="match status" value="1"/>
</dbReference>
<dbReference type="OrthoDB" id="9770452at2"/>
<dbReference type="InterPro" id="IPR000262">
    <property type="entry name" value="FMN-dep_DH"/>
</dbReference>
<evidence type="ECO:0000256" key="1">
    <source>
        <dbReference type="ARBA" id="ARBA00001917"/>
    </source>
</evidence>
<feature type="binding site" evidence="7">
    <location>
        <position position="117"/>
    </location>
    <ligand>
        <name>FMN</name>
        <dbReference type="ChEBI" id="CHEBI:58210"/>
    </ligand>
</feature>
<feature type="binding site" evidence="7">
    <location>
        <begin position="88"/>
        <end position="90"/>
    </location>
    <ligand>
        <name>FMN</name>
        <dbReference type="ChEBI" id="CHEBI:58210"/>
    </ligand>
</feature>
<accession>F5Y1T8</accession>
<name>F5Y1T8_RAMTT</name>
<reference evidence="10" key="1">
    <citation type="submission" date="2006-01" db="EMBL/GenBank/DDBJ databases">
        <title>Genome of the cyst-dividing bacterium Ramlibacter tataouinensis.</title>
        <authorList>
            <person name="Barakat M."/>
            <person name="Ortet P."/>
            <person name="De Luca G."/>
            <person name="Jourlin-Castelli C."/>
            <person name="Ansaldi M."/>
            <person name="Py B."/>
            <person name="Fichant G."/>
            <person name="Coutinho P."/>
            <person name="Voulhoux R."/>
            <person name="Bastien O."/>
            <person name="Roy S."/>
            <person name="Marechal E."/>
            <person name="Henrissat B."/>
            <person name="Quentin Y."/>
            <person name="Noirot P."/>
            <person name="Filloux A."/>
            <person name="Mejean V."/>
            <person name="DuBow M."/>
            <person name="Barras F."/>
            <person name="Heulin T."/>
        </authorList>
    </citation>
    <scope>NUCLEOTIDE SEQUENCE [LARGE SCALE GENOMIC DNA]</scope>
    <source>
        <strain evidence="10">ATCC BAA-407 / DSM 14655 / LMG 21543 / TTB310</strain>
    </source>
</reference>
<evidence type="ECO:0000256" key="3">
    <source>
        <dbReference type="ARBA" id="ARBA00022643"/>
    </source>
</evidence>
<feature type="binding site" evidence="7">
    <location>
        <begin position="291"/>
        <end position="295"/>
    </location>
    <ligand>
        <name>FMN</name>
        <dbReference type="ChEBI" id="CHEBI:58210"/>
    </ligand>
</feature>
<dbReference type="CDD" id="cd02809">
    <property type="entry name" value="alpha_hydroxyacid_oxid_FMN"/>
    <property type="match status" value="1"/>
</dbReference>
<keyword evidence="3 7" id="KW-0288">FMN</keyword>
<comment type="similarity">
    <text evidence="5">Belongs to the FMN-dependent alpha-hydroxy acid dehydrogenase family.</text>
</comment>
<evidence type="ECO:0000256" key="7">
    <source>
        <dbReference type="PIRSR" id="PIRSR000138-2"/>
    </source>
</evidence>
<dbReference type="HOGENOM" id="CLU_020639_0_0_4"/>
<feature type="binding site" evidence="7">
    <location>
        <position position="180"/>
    </location>
    <ligand>
        <name>glyoxylate</name>
        <dbReference type="ChEBI" id="CHEBI:36655"/>
    </ligand>
</feature>
<dbReference type="eggNOG" id="COG1304">
    <property type="taxonomic scope" value="Bacteria"/>
</dbReference>
<dbReference type="PROSITE" id="PS51349">
    <property type="entry name" value="FMN_HYDROXY_ACID_DH_2"/>
    <property type="match status" value="1"/>
</dbReference>
<keyword evidence="4" id="KW-0560">Oxidoreductase</keyword>
<dbReference type="InterPro" id="IPR013785">
    <property type="entry name" value="Aldolase_TIM"/>
</dbReference>
<feature type="binding site" evidence="7">
    <location>
        <position position="171"/>
    </location>
    <ligand>
        <name>FMN</name>
        <dbReference type="ChEBI" id="CHEBI:58210"/>
    </ligand>
</feature>
<feature type="binding site" evidence="7">
    <location>
        <position position="258"/>
    </location>
    <ligand>
        <name>FMN</name>
        <dbReference type="ChEBI" id="CHEBI:58210"/>
    </ligand>
</feature>
<sequence length="376" mass="38944">MSAPLALQQIPPDVFSAGDYEAHARRALDANAWAYFSSHAGDGLTLRANRAAWDGLALLPRVLRPVQGLGTACTLLGREWPSPLLVAPMALQRLAHPDGELATAVAASAQGAGMVVSCEASLLLEDVAAPVRGNAGRGPLWFQLHFLPDRGAMLELVRRAEAAGYEALVVTVDAAVRAARGAEQRAGFRLPPGIARVNLPPQGPAPSDLRGLLSQAPGWDDLGWLRGQTRLPLVLKGVLHPQDACEAAALGVDAIVVSNHGGRTLDGVPATAVMLPRVADALGGRLPLLVDGGIRHGTDVLKALALGARAVLVGRPVLWALATAGAAGVAHVLRLLHDELEIVMARCGCSAPDQAGPGLLVPAPPPFPPNPNGDMT</sequence>
<dbReference type="Gene3D" id="3.20.20.70">
    <property type="entry name" value="Aldolase class I"/>
    <property type="match status" value="1"/>
</dbReference>
<dbReference type="EMBL" id="CP000245">
    <property type="protein sequence ID" value="AEG93522.1"/>
    <property type="molecule type" value="Genomic_DNA"/>
</dbReference>
<evidence type="ECO:0000256" key="4">
    <source>
        <dbReference type="ARBA" id="ARBA00023002"/>
    </source>
</evidence>
<gene>
    <name evidence="9" type="ordered locus">Rta_24240</name>
</gene>
<feature type="domain" description="FMN hydroxy acid dehydrogenase" evidence="8">
    <location>
        <begin position="9"/>
        <end position="365"/>
    </location>
</feature>
<dbReference type="GO" id="GO:0010181">
    <property type="term" value="F:FMN binding"/>
    <property type="evidence" value="ECO:0007669"/>
    <property type="project" value="InterPro"/>
</dbReference>
<dbReference type="Pfam" id="PF01070">
    <property type="entry name" value="FMN_dh"/>
    <property type="match status" value="1"/>
</dbReference>
<dbReference type="GO" id="GO:0016614">
    <property type="term" value="F:oxidoreductase activity, acting on CH-OH group of donors"/>
    <property type="evidence" value="ECO:0007669"/>
    <property type="project" value="UniProtKB-ARBA"/>
</dbReference>
<feature type="binding site" evidence="7">
    <location>
        <position position="260"/>
    </location>
    <ligand>
        <name>glyoxylate</name>
        <dbReference type="ChEBI" id="CHEBI:36655"/>
    </ligand>
</feature>
<evidence type="ECO:0000256" key="6">
    <source>
        <dbReference type="PIRSR" id="PIRSR000138-1"/>
    </source>
</evidence>
<evidence type="ECO:0000259" key="8">
    <source>
        <dbReference type="PROSITE" id="PS51349"/>
    </source>
</evidence>
<feature type="binding site" evidence="7">
    <location>
        <position position="35"/>
    </location>
    <ligand>
        <name>glyoxylate</name>
        <dbReference type="ChEBI" id="CHEBI:36655"/>
    </ligand>
</feature>
<dbReference type="KEGG" id="rta:Rta_24240"/>
<evidence type="ECO:0000313" key="10">
    <source>
        <dbReference type="Proteomes" id="UP000008385"/>
    </source>
</evidence>